<dbReference type="NCBIfam" id="TIGR04183">
    <property type="entry name" value="Por_Secre_tail"/>
    <property type="match status" value="1"/>
</dbReference>
<organism evidence="2 3">
    <name type="scientific">candidate division WOR-3 bacterium RBG_13_43_14</name>
    <dbReference type="NCBI Taxonomy" id="1802590"/>
    <lineage>
        <taxon>Bacteria</taxon>
        <taxon>Bacteria division WOR-3</taxon>
    </lineage>
</organism>
<protein>
    <recommendedName>
        <fullName evidence="1">FlgD/Vpr Ig-like domain-containing protein</fullName>
    </recommendedName>
</protein>
<dbReference type="Gene3D" id="2.60.40.4070">
    <property type="match status" value="1"/>
</dbReference>
<evidence type="ECO:0000313" key="3">
    <source>
        <dbReference type="Proteomes" id="UP000177025"/>
    </source>
</evidence>
<dbReference type="SUPFAM" id="SSF110296">
    <property type="entry name" value="Oligoxyloglucan reducing end-specific cellobiohydrolase"/>
    <property type="match status" value="1"/>
</dbReference>
<reference evidence="2 3" key="1">
    <citation type="journal article" date="2016" name="Nat. Commun.">
        <title>Thousands of microbial genomes shed light on interconnected biogeochemical processes in an aquifer system.</title>
        <authorList>
            <person name="Anantharaman K."/>
            <person name="Brown C.T."/>
            <person name="Hug L.A."/>
            <person name="Sharon I."/>
            <person name="Castelle C.J."/>
            <person name="Probst A.J."/>
            <person name="Thomas B.C."/>
            <person name="Singh A."/>
            <person name="Wilkins M.J."/>
            <person name="Karaoz U."/>
            <person name="Brodie E.L."/>
            <person name="Williams K.H."/>
            <person name="Hubbard S.S."/>
            <person name="Banfield J.F."/>
        </authorList>
    </citation>
    <scope>NUCLEOTIDE SEQUENCE [LARGE SCALE GENOMIC DNA]</scope>
</reference>
<dbReference type="Pfam" id="PF13860">
    <property type="entry name" value="FlgD_ig"/>
    <property type="match status" value="1"/>
</dbReference>
<dbReference type="PANTHER" id="PTHR43739:SF5">
    <property type="entry name" value="EXO-ALPHA-SIALIDASE"/>
    <property type="match status" value="1"/>
</dbReference>
<accession>A0A1F4U8X8</accession>
<dbReference type="InterPro" id="IPR025965">
    <property type="entry name" value="FlgD/Vpr_Ig-like"/>
</dbReference>
<gene>
    <name evidence="2" type="ORF">A2Y85_07940</name>
</gene>
<name>A0A1F4U8X8_UNCW3</name>
<sequence>MDPNNNQVLYSGGYIYTTTYLMSVSKSTDAGATWTRDTLETTVYSTCTALRIDPSNSNLVYAGGYTGFYKSTDAGNNWVKSSTGLTGTVNDIAIDPNNSSILYAGSSSGAFKSTNGGTNWSSTGLTGVTSLAIDVTTSTTIYAGTSSGVYYSTNGGSNWTLMNTGLFNTNISSLGVNHNNYLFTGTDGASMYRWSLAVGMQENSKNIVPMNISCQPNPTKGNLSINYTLGRDQNACLSIYDIQGRQVVELISTYQTAGDHSVIWRGTDNKGYPVPAGVYFCKLITDDVKAIEKIIMIK</sequence>
<evidence type="ECO:0000259" key="1">
    <source>
        <dbReference type="Pfam" id="PF13860"/>
    </source>
</evidence>
<proteinExistence type="predicted"/>
<dbReference type="AlphaFoldDB" id="A0A1F4U8X8"/>
<dbReference type="InterPro" id="IPR026444">
    <property type="entry name" value="Secre_tail"/>
</dbReference>
<evidence type="ECO:0000313" key="2">
    <source>
        <dbReference type="EMBL" id="OGC41310.1"/>
    </source>
</evidence>
<dbReference type="EMBL" id="MEUM01000112">
    <property type="protein sequence ID" value="OGC41310.1"/>
    <property type="molecule type" value="Genomic_DNA"/>
</dbReference>
<feature type="domain" description="FlgD/Vpr Ig-like" evidence="1">
    <location>
        <begin position="223"/>
        <end position="280"/>
    </location>
</feature>
<dbReference type="PANTHER" id="PTHR43739">
    <property type="entry name" value="XYLOGLUCANASE (EUROFUNG)"/>
    <property type="match status" value="1"/>
</dbReference>
<dbReference type="InterPro" id="IPR015943">
    <property type="entry name" value="WD40/YVTN_repeat-like_dom_sf"/>
</dbReference>
<comment type="caution">
    <text evidence="2">The sequence shown here is derived from an EMBL/GenBank/DDBJ whole genome shotgun (WGS) entry which is preliminary data.</text>
</comment>
<dbReference type="InterPro" id="IPR052025">
    <property type="entry name" value="Xyloglucanase_GH74"/>
</dbReference>
<dbReference type="GO" id="GO:0010411">
    <property type="term" value="P:xyloglucan metabolic process"/>
    <property type="evidence" value="ECO:0007669"/>
    <property type="project" value="TreeGrafter"/>
</dbReference>
<dbReference type="Proteomes" id="UP000177025">
    <property type="component" value="Unassembled WGS sequence"/>
</dbReference>
<dbReference type="Gene3D" id="2.130.10.10">
    <property type="entry name" value="YVTN repeat-like/Quinoprotein amine dehydrogenase"/>
    <property type="match status" value="3"/>
</dbReference>